<dbReference type="GO" id="GO:0005615">
    <property type="term" value="C:extracellular space"/>
    <property type="evidence" value="ECO:0007669"/>
    <property type="project" value="TreeGrafter"/>
</dbReference>
<dbReference type="Pfam" id="PF00082">
    <property type="entry name" value="Peptidase_S8"/>
    <property type="match status" value="1"/>
</dbReference>
<accession>A0A4S8LBM9</accession>
<evidence type="ECO:0000313" key="8">
    <source>
        <dbReference type="EMBL" id="THU86070.1"/>
    </source>
</evidence>
<dbReference type="Gene3D" id="3.40.50.200">
    <property type="entry name" value="Peptidase S8/S53 domain"/>
    <property type="match status" value="1"/>
</dbReference>
<dbReference type="PRINTS" id="PR00723">
    <property type="entry name" value="SUBTILISIN"/>
</dbReference>
<evidence type="ECO:0000256" key="5">
    <source>
        <dbReference type="PROSITE-ProRule" id="PRU01240"/>
    </source>
</evidence>
<proteinExistence type="inferred from homology"/>
<dbReference type="PANTHER" id="PTHR43806:SF11">
    <property type="entry name" value="CEREVISIN-RELATED"/>
    <property type="match status" value="1"/>
</dbReference>
<evidence type="ECO:0000256" key="1">
    <source>
        <dbReference type="ARBA" id="ARBA00011073"/>
    </source>
</evidence>
<dbReference type="InterPro" id="IPR022398">
    <property type="entry name" value="Peptidase_S8_His-AS"/>
</dbReference>
<protein>
    <submittedName>
        <fullName evidence="8">Subtilisin-like protein</fullName>
    </submittedName>
</protein>
<dbReference type="AlphaFoldDB" id="A0A4S8LBM9"/>
<dbReference type="PROSITE" id="PS00137">
    <property type="entry name" value="SUBTILASE_HIS"/>
    <property type="match status" value="1"/>
</dbReference>
<sequence length="486" mass="52475">MEERVPEWMAREIRLSTPRIWGVDGRPPPQAWQVRGLCHTTGDTGKLEASDPNRTTPLVAMMIGNQGLDKQDPIGGQPEKPPTNVGSGDVSSTSSRPSFVNLTYRYDKKQQGKSVDVYVFDSGIKQIPEFEARLQESVINGFKDSRISEVQKDELKFLDNAQKNDDFKGHGTHVASVLAGKEYGVAKKATLFSVKVLDEKSKGNPISISHGIKEVLNKVRASNPRKQTVINFSIGGVFEDRWVDVTLGFAELIKEGVHVVASAGNAITTAGRLCTPTADVLAKVPGIEKKLDFLNSNGKLDEKIKQILDFLQDIIIVGATDIQDKLATITACGPRVDILAPGQNVYGYPIAGEDKSPAIGTSESCAIVAGLLACHISGIVAQKAEKNISEDEAHKLLVPKECKAALLANAVEAAIISTGKSASTSSADTDLETESEDGDRPELTLGEKDKLRQQSKGFPSLKFYASLTEPTLATRLIATNGIWKVQ</sequence>
<dbReference type="InterPro" id="IPR015500">
    <property type="entry name" value="Peptidase_S8_subtilisin-rel"/>
</dbReference>
<feature type="domain" description="Peptidase S8/S53" evidence="7">
    <location>
        <begin position="112"/>
        <end position="388"/>
    </location>
</feature>
<feature type="active site" description="Charge relay system" evidence="5">
    <location>
        <position position="362"/>
    </location>
</feature>
<evidence type="ECO:0000313" key="9">
    <source>
        <dbReference type="Proteomes" id="UP000297245"/>
    </source>
</evidence>
<feature type="active site" description="Charge relay system" evidence="5">
    <location>
        <position position="121"/>
    </location>
</feature>
<dbReference type="InterPro" id="IPR050131">
    <property type="entry name" value="Peptidase_S8_subtilisin-like"/>
</dbReference>
<keyword evidence="2 5" id="KW-0645">Protease</keyword>
<gene>
    <name evidence="8" type="ORF">K435DRAFT_868669</name>
</gene>
<dbReference type="PROSITE" id="PS51892">
    <property type="entry name" value="SUBTILASE"/>
    <property type="match status" value="1"/>
</dbReference>
<feature type="active site" description="Charge relay system" evidence="5">
    <location>
        <position position="170"/>
    </location>
</feature>
<dbReference type="GO" id="GO:0006508">
    <property type="term" value="P:proteolysis"/>
    <property type="evidence" value="ECO:0007669"/>
    <property type="project" value="UniProtKB-KW"/>
</dbReference>
<evidence type="ECO:0000256" key="6">
    <source>
        <dbReference type="SAM" id="MobiDB-lite"/>
    </source>
</evidence>
<feature type="region of interest" description="Disordered" evidence="6">
    <location>
        <begin position="67"/>
        <end position="96"/>
    </location>
</feature>
<evidence type="ECO:0000256" key="3">
    <source>
        <dbReference type="ARBA" id="ARBA00022801"/>
    </source>
</evidence>
<dbReference type="Proteomes" id="UP000297245">
    <property type="component" value="Unassembled WGS sequence"/>
</dbReference>
<dbReference type="GO" id="GO:0004252">
    <property type="term" value="F:serine-type endopeptidase activity"/>
    <property type="evidence" value="ECO:0007669"/>
    <property type="project" value="UniProtKB-UniRule"/>
</dbReference>
<evidence type="ECO:0000256" key="2">
    <source>
        <dbReference type="ARBA" id="ARBA00022670"/>
    </source>
</evidence>
<evidence type="ECO:0000259" key="7">
    <source>
        <dbReference type="Pfam" id="PF00082"/>
    </source>
</evidence>
<name>A0A4S8LBM9_DENBC</name>
<reference evidence="8 9" key="1">
    <citation type="journal article" date="2019" name="Nat. Ecol. Evol.">
        <title>Megaphylogeny resolves global patterns of mushroom evolution.</title>
        <authorList>
            <person name="Varga T."/>
            <person name="Krizsan K."/>
            <person name="Foldi C."/>
            <person name="Dima B."/>
            <person name="Sanchez-Garcia M."/>
            <person name="Sanchez-Ramirez S."/>
            <person name="Szollosi G.J."/>
            <person name="Szarkandi J.G."/>
            <person name="Papp V."/>
            <person name="Albert L."/>
            <person name="Andreopoulos W."/>
            <person name="Angelini C."/>
            <person name="Antonin V."/>
            <person name="Barry K.W."/>
            <person name="Bougher N.L."/>
            <person name="Buchanan P."/>
            <person name="Buyck B."/>
            <person name="Bense V."/>
            <person name="Catcheside P."/>
            <person name="Chovatia M."/>
            <person name="Cooper J."/>
            <person name="Damon W."/>
            <person name="Desjardin D."/>
            <person name="Finy P."/>
            <person name="Geml J."/>
            <person name="Haridas S."/>
            <person name="Hughes K."/>
            <person name="Justo A."/>
            <person name="Karasinski D."/>
            <person name="Kautmanova I."/>
            <person name="Kiss B."/>
            <person name="Kocsube S."/>
            <person name="Kotiranta H."/>
            <person name="LaButti K.M."/>
            <person name="Lechner B.E."/>
            <person name="Liimatainen K."/>
            <person name="Lipzen A."/>
            <person name="Lukacs Z."/>
            <person name="Mihaltcheva S."/>
            <person name="Morgado L.N."/>
            <person name="Niskanen T."/>
            <person name="Noordeloos M.E."/>
            <person name="Ohm R.A."/>
            <person name="Ortiz-Santana B."/>
            <person name="Ovrebo C."/>
            <person name="Racz N."/>
            <person name="Riley R."/>
            <person name="Savchenko A."/>
            <person name="Shiryaev A."/>
            <person name="Soop K."/>
            <person name="Spirin V."/>
            <person name="Szebenyi C."/>
            <person name="Tomsovsky M."/>
            <person name="Tulloss R.E."/>
            <person name="Uehling J."/>
            <person name="Grigoriev I.V."/>
            <person name="Vagvolgyi C."/>
            <person name="Papp T."/>
            <person name="Martin F.M."/>
            <person name="Miettinen O."/>
            <person name="Hibbett D.S."/>
            <person name="Nagy L.G."/>
        </authorList>
    </citation>
    <scope>NUCLEOTIDE SEQUENCE [LARGE SCALE GENOMIC DNA]</scope>
    <source>
        <strain evidence="8 9">CBS 962.96</strain>
    </source>
</reference>
<keyword evidence="3 5" id="KW-0378">Hydrolase</keyword>
<dbReference type="InterPro" id="IPR000209">
    <property type="entry name" value="Peptidase_S8/S53_dom"/>
</dbReference>
<comment type="similarity">
    <text evidence="1 5">Belongs to the peptidase S8 family.</text>
</comment>
<dbReference type="InterPro" id="IPR036852">
    <property type="entry name" value="Peptidase_S8/S53_dom_sf"/>
</dbReference>
<dbReference type="OrthoDB" id="19448at2759"/>
<organism evidence="8 9">
    <name type="scientific">Dendrothele bispora (strain CBS 962.96)</name>
    <dbReference type="NCBI Taxonomy" id="1314807"/>
    <lineage>
        <taxon>Eukaryota</taxon>
        <taxon>Fungi</taxon>
        <taxon>Dikarya</taxon>
        <taxon>Basidiomycota</taxon>
        <taxon>Agaricomycotina</taxon>
        <taxon>Agaricomycetes</taxon>
        <taxon>Agaricomycetidae</taxon>
        <taxon>Agaricales</taxon>
        <taxon>Agaricales incertae sedis</taxon>
        <taxon>Dendrothele</taxon>
    </lineage>
</organism>
<dbReference type="PANTHER" id="PTHR43806">
    <property type="entry name" value="PEPTIDASE S8"/>
    <property type="match status" value="1"/>
</dbReference>
<keyword evidence="4 5" id="KW-0720">Serine protease</keyword>
<evidence type="ECO:0000256" key="4">
    <source>
        <dbReference type="ARBA" id="ARBA00022825"/>
    </source>
</evidence>
<feature type="compositionally biased region" description="Polar residues" evidence="6">
    <location>
        <begin position="84"/>
        <end position="96"/>
    </location>
</feature>
<keyword evidence="9" id="KW-1185">Reference proteome</keyword>
<dbReference type="EMBL" id="ML179515">
    <property type="protein sequence ID" value="THU86070.1"/>
    <property type="molecule type" value="Genomic_DNA"/>
</dbReference>
<feature type="region of interest" description="Disordered" evidence="6">
    <location>
        <begin position="422"/>
        <end position="444"/>
    </location>
</feature>
<dbReference type="SUPFAM" id="SSF52743">
    <property type="entry name" value="Subtilisin-like"/>
    <property type="match status" value="1"/>
</dbReference>